<keyword evidence="4" id="KW-0489">Methyltransferase</keyword>
<dbReference type="CDD" id="cd11642">
    <property type="entry name" value="SUMT"/>
    <property type="match status" value="1"/>
</dbReference>
<accession>A0AAW3X5K9</accession>
<dbReference type="CDD" id="cd00494">
    <property type="entry name" value="PBP2_HMBS"/>
    <property type="match status" value="1"/>
</dbReference>
<evidence type="ECO:0000259" key="10">
    <source>
        <dbReference type="Pfam" id="PF00590"/>
    </source>
</evidence>
<dbReference type="SUPFAM" id="SSF54782">
    <property type="entry name" value="Porphobilinogen deaminase (hydroxymethylbilane synthase), C-terminal domain"/>
    <property type="match status" value="1"/>
</dbReference>
<reference evidence="14 15" key="1">
    <citation type="submission" date="2020-08" db="EMBL/GenBank/DDBJ databases">
        <title>Genome public.</title>
        <authorList>
            <person name="Liu C."/>
            <person name="Sun Q."/>
        </authorList>
    </citation>
    <scope>NUCLEOTIDE SEQUENCE [LARGE SCALE GENOMIC DNA]</scope>
    <source>
        <strain evidence="14 15">BX14</strain>
    </source>
</reference>
<evidence type="ECO:0000313" key="15">
    <source>
        <dbReference type="Proteomes" id="UP000653904"/>
    </source>
</evidence>
<keyword evidence="6" id="KW-0949">S-adenosyl-L-methionine</keyword>
<evidence type="ECO:0000256" key="6">
    <source>
        <dbReference type="ARBA" id="ARBA00022691"/>
    </source>
</evidence>
<dbReference type="SUPFAM" id="SSF53850">
    <property type="entry name" value="Periplasmic binding protein-like II"/>
    <property type="match status" value="1"/>
</dbReference>
<dbReference type="SUPFAM" id="SSF53790">
    <property type="entry name" value="Tetrapyrrole methylase"/>
    <property type="match status" value="1"/>
</dbReference>
<keyword evidence="15" id="KW-1185">Reference proteome</keyword>
<dbReference type="GO" id="GO:0019354">
    <property type="term" value="P:siroheme biosynthetic process"/>
    <property type="evidence" value="ECO:0007669"/>
    <property type="project" value="InterPro"/>
</dbReference>
<comment type="catalytic activity">
    <reaction evidence="8 9">
        <text>4 porphobilinogen + H2O = hydroxymethylbilane + 4 NH4(+)</text>
        <dbReference type="Rhea" id="RHEA:13185"/>
        <dbReference type="ChEBI" id="CHEBI:15377"/>
        <dbReference type="ChEBI" id="CHEBI:28938"/>
        <dbReference type="ChEBI" id="CHEBI:57845"/>
        <dbReference type="ChEBI" id="CHEBI:58126"/>
        <dbReference type="EC" id="2.5.1.61"/>
    </reaction>
</comment>
<dbReference type="Pfam" id="PF02602">
    <property type="entry name" value="HEM4"/>
    <property type="match status" value="1"/>
</dbReference>
<feature type="domain" description="Tetrapyrrole biosynthesis uroporphyrinogen III synthase" evidence="12">
    <location>
        <begin position="557"/>
        <end position="794"/>
    </location>
</feature>
<organism evidence="14 15">
    <name type="scientific">Clostridium segne</name>
    <dbReference type="NCBI Taxonomy" id="2763038"/>
    <lineage>
        <taxon>Bacteria</taxon>
        <taxon>Bacillati</taxon>
        <taxon>Bacillota</taxon>
        <taxon>Clostridia</taxon>
        <taxon>Eubacteriales</taxon>
        <taxon>Clostridiaceae</taxon>
        <taxon>Clostridium</taxon>
    </lineage>
</organism>
<dbReference type="Gene3D" id="3.40.190.10">
    <property type="entry name" value="Periplasmic binding protein-like II"/>
    <property type="match status" value="2"/>
</dbReference>
<keyword evidence="5 9" id="KW-0808">Transferase</keyword>
<feature type="domain" description="Porphobilinogen deaminase C-terminal" evidence="13">
    <location>
        <begin position="220"/>
        <end position="285"/>
    </location>
</feature>
<dbReference type="InterPro" id="IPR003754">
    <property type="entry name" value="4pyrrol_synth_uPrphyn_synth"/>
</dbReference>
<comment type="miscellaneous">
    <text evidence="9">The porphobilinogen subunits are added to the dipyrromethane group.</text>
</comment>
<dbReference type="GO" id="GO:0005737">
    <property type="term" value="C:cytoplasm"/>
    <property type="evidence" value="ECO:0007669"/>
    <property type="project" value="UniProtKB-UniRule"/>
</dbReference>
<comment type="caution">
    <text evidence="14">The sequence shown here is derived from an EMBL/GenBank/DDBJ whole genome shotgun (WGS) entry which is preliminary data.</text>
</comment>
<dbReference type="Proteomes" id="UP000653904">
    <property type="component" value="Unassembled WGS sequence"/>
</dbReference>
<evidence type="ECO:0000259" key="13">
    <source>
        <dbReference type="Pfam" id="PF03900"/>
    </source>
</evidence>
<dbReference type="PRINTS" id="PR00151">
    <property type="entry name" value="PORPHBDMNASE"/>
</dbReference>
<evidence type="ECO:0000256" key="2">
    <source>
        <dbReference type="ARBA" id="ARBA00005638"/>
    </source>
</evidence>
<evidence type="ECO:0000256" key="8">
    <source>
        <dbReference type="ARBA" id="ARBA00048169"/>
    </source>
</evidence>
<evidence type="ECO:0000259" key="12">
    <source>
        <dbReference type="Pfam" id="PF02602"/>
    </source>
</evidence>
<dbReference type="InterPro" id="IPR000878">
    <property type="entry name" value="4pyrrol_Mease"/>
</dbReference>
<dbReference type="Gene3D" id="3.30.950.10">
    <property type="entry name" value="Methyltransferase, Cobalt-precorrin-4 Transmethylase, Domain 2"/>
    <property type="match status" value="1"/>
</dbReference>
<dbReference type="GO" id="GO:0004418">
    <property type="term" value="F:hydroxymethylbilane synthase activity"/>
    <property type="evidence" value="ECO:0007669"/>
    <property type="project" value="UniProtKB-UniRule"/>
</dbReference>
<dbReference type="FunFam" id="3.40.1010.10:FF:000001">
    <property type="entry name" value="Siroheme synthase"/>
    <property type="match status" value="1"/>
</dbReference>
<dbReference type="InterPro" id="IPR050161">
    <property type="entry name" value="Siro_Cobalamin_biosynth"/>
</dbReference>
<dbReference type="Gene3D" id="3.30.160.40">
    <property type="entry name" value="Porphobilinogen deaminase, C-terminal domain"/>
    <property type="match status" value="1"/>
</dbReference>
<dbReference type="CDD" id="cd06578">
    <property type="entry name" value="HemD"/>
    <property type="match status" value="1"/>
</dbReference>
<evidence type="ECO:0000256" key="3">
    <source>
        <dbReference type="ARBA" id="ARBA00011245"/>
    </source>
</evidence>
<dbReference type="InterPro" id="IPR036803">
    <property type="entry name" value="Porphobilinogen_deaminase_C_sf"/>
</dbReference>
<dbReference type="AlphaFoldDB" id="A0AAW3X5K9"/>
<dbReference type="FunFam" id="3.30.950.10:FF:000001">
    <property type="entry name" value="Siroheme synthase"/>
    <property type="match status" value="1"/>
</dbReference>
<dbReference type="GO" id="GO:0004851">
    <property type="term" value="F:uroporphyrin-III C-methyltransferase activity"/>
    <property type="evidence" value="ECO:0007669"/>
    <property type="project" value="UniProtKB-ARBA"/>
</dbReference>
<comment type="cofactor">
    <cofactor evidence="9">
        <name>dipyrromethane</name>
        <dbReference type="ChEBI" id="CHEBI:60342"/>
    </cofactor>
    <text evidence="9">Binds 1 dipyrromethane group covalently.</text>
</comment>
<dbReference type="NCBIfam" id="TIGR00212">
    <property type="entry name" value="hemC"/>
    <property type="match status" value="1"/>
</dbReference>
<dbReference type="NCBIfam" id="NF004790">
    <property type="entry name" value="PRK06136.1"/>
    <property type="match status" value="1"/>
</dbReference>
<dbReference type="Gene3D" id="3.40.1010.10">
    <property type="entry name" value="Cobalt-precorrin-4 Transmethylase, Domain 1"/>
    <property type="match status" value="1"/>
</dbReference>
<protein>
    <recommendedName>
        <fullName evidence="9">Porphobilinogen deaminase</fullName>
        <shortName evidence="9">PBG</shortName>
        <ecNumber evidence="9">2.5.1.61</ecNumber>
    </recommendedName>
    <alternativeName>
        <fullName evidence="9">Hydroxymethylbilane synthase</fullName>
        <shortName evidence="9">HMBS</shortName>
    </alternativeName>
    <alternativeName>
        <fullName evidence="9">Pre-uroporphyrinogen synthase</fullName>
    </alternativeName>
</protein>
<dbReference type="HAMAP" id="MF_00260">
    <property type="entry name" value="Porphobil_deam"/>
    <property type="match status" value="1"/>
</dbReference>
<evidence type="ECO:0000256" key="7">
    <source>
        <dbReference type="ARBA" id="ARBA00023244"/>
    </source>
</evidence>
<evidence type="ECO:0000256" key="4">
    <source>
        <dbReference type="ARBA" id="ARBA00022603"/>
    </source>
</evidence>
<feature type="domain" description="Tetrapyrrole methylase" evidence="10">
    <location>
        <begin position="296"/>
        <end position="506"/>
    </location>
</feature>
<sequence>MRVGSRDSALAVVQSKMAIAAMQNVCPETGFELITMKTTGDKVLDRPLDAVGGRGLFVKELDQALYEGRCELTVHSLKDMPLCPPEELPVLALLEREDCRDVLVLREGLSELPAHPVIGTSSRRRVLQGQRLFPDAEFKGIRGNLNTRLRKLDSGEYDALILAAAGLIRLGFADRISRYFSVEEMIPSAGQGILAIQGRRDREIPFVKMVHSEESAVLTRAEQGFVATLGGGCSSPTAASAVLENGKIKLRGLYYKEETGEVRIGSIEGEAEKAAELGRKLAEQLSGKPALSPLGKVYLIGSGPGDAGLFTLRGRELLEQADAVVYDALAGDAVLGWIPEHTRKIDVGKRSGRHSKKQEEILEILLEEAKKGGTIVRLKGGDPFVFGRGGEEAEFLKKHQIPFEVVPGISSSLAVPAYFGIPVTHRGLAGSFHVITGHRMEGMPALDFEALARVGGTLIFLMSVANAPRICEGLLNAGMKPETPAAFLMNGTLASQRMIRATLQTLPEEGVRQGVKAPAILVIGEVCALADTCAWREEKPLAGKRIVITRPKERSQKLAEHLRDAGAEVLEFPTIELKPVWKKSEKADAGTADKEKLYELVRNLESYHWLVLTSPAGAQYFFELLNRMQKDFRSLSHLRFAVIGEGTASVCREHGIYPDYIPERFYAADLGKGLAKRVKQNERVCILRARHGSPELTQAFEAAGISYMDVTLYDTITPEESPLAARIRELLKEGAIDAVTFTSGSTVQGFLDILQPDKETLNGFTAVCIGEKTEKTASAAGMKAVLAESVSEEGIEQALYHM</sequence>
<dbReference type="InterPro" id="IPR006366">
    <property type="entry name" value="CobA/CysG_C"/>
</dbReference>
<dbReference type="PANTHER" id="PTHR45790">
    <property type="entry name" value="SIROHEME SYNTHASE-RELATED"/>
    <property type="match status" value="1"/>
</dbReference>
<evidence type="ECO:0000313" key="14">
    <source>
        <dbReference type="EMBL" id="MBC5657519.1"/>
    </source>
</evidence>
<dbReference type="InterPro" id="IPR014777">
    <property type="entry name" value="4pyrrole_Mease_sub1"/>
</dbReference>
<dbReference type="SUPFAM" id="SSF69618">
    <property type="entry name" value="HemD-like"/>
    <property type="match status" value="1"/>
</dbReference>
<evidence type="ECO:0000256" key="5">
    <source>
        <dbReference type="ARBA" id="ARBA00022679"/>
    </source>
</evidence>
<dbReference type="NCBIfam" id="TIGR01469">
    <property type="entry name" value="cobA_cysG_Cterm"/>
    <property type="match status" value="1"/>
</dbReference>
<dbReference type="InterPro" id="IPR014776">
    <property type="entry name" value="4pyrrole_Mease_sub2"/>
</dbReference>
<proteinExistence type="inferred from homology"/>
<dbReference type="InterPro" id="IPR000860">
    <property type="entry name" value="HemC"/>
</dbReference>
<feature type="domain" description="Porphobilinogen deaminase N-terminal" evidence="11">
    <location>
        <begin position="1"/>
        <end position="203"/>
    </location>
</feature>
<comment type="similarity">
    <text evidence="2 9">Belongs to the HMBS family.</text>
</comment>
<keyword evidence="7 9" id="KW-0627">Porphyrin biosynthesis</keyword>
<gene>
    <name evidence="9 14" type="primary">hemC</name>
    <name evidence="14" type="ORF">H8S19_10710</name>
</gene>
<dbReference type="PANTHER" id="PTHR45790:SF3">
    <property type="entry name" value="S-ADENOSYL-L-METHIONINE-DEPENDENT UROPORPHYRINOGEN III METHYLTRANSFERASE, CHLOROPLASTIC"/>
    <property type="match status" value="1"/>
</dbReference>
<dbReference type="GO" id="GO:0004852">
    <property type="term" value="F:uroporphyrinogen-III synthase activity"/>
    <property type="evidence" value="ECO:0007669"/>
    <property type="project" value="InterPro"/>
</dbReference>
<dbReference type="Pfam" id="PF00590">
    <property type="entry name" value="TP_methylase"/>
    <property type="match status" value="1"/>
</dbReference>
<dbReference type="Gene3D" id="3.40.50.10090">
    <property type="match status" value="2"/>
</dbReference>
<dbReference type="EMBL" id="JACOOW010000013">
    <property type="protein sequence ID" value="MBC5657519.1"/>
    <property type="molecule type" value="Genomic_DNA"/>
</dbReference>
<dbReference type="Pfam" id="PF03900">
    <property type="entry name" value="Porphobil_deamC"/>
    <property type="match status" value="1"/>
</dbReference>
<dbReference type="FunFam" id="3.40.190.10:FF:000005">
    <property type="entry name" value="Porphobilinogen deaminase"/>
    <property type="match status" value="1"/>
</dbReference>
<name>A0AAW3X5K9_9CLOT</name>
<dbReference type="InterPro" id="IPR035996">
    <property type="entry name" value="4pyrrol_Methylase_sf"/>
</dbReference>
<evidence type="ECO:0000256" key="9">
    <source>
        <dbReference type="HAMAP-Rule" id="MF_00260"/>
    </source>
</evidence>
<comment type="subunit">
    <text evidence="3 9">Monomer.</text>
</comment>
<dbReference type="GO" id="GO:0006782">
    <property type="term" value="P:protoporphyrinogen IX biosynthetic process"/>
    <property type="evidence" value="ECO:0007669"/>
    <property type="project" value="UniProtKB-UniRule"/>
</dbReference>
<feature type="modified residue" description="S-(dipyrrolylmethanemethyl)cysteine" evidence="9">
    <location>
        <position position="233"/>
    </location>
</feature>
<evidence type="ECO:0000259" key="11">
    <source>
        <dbReference type="Pfam" id="PF01379"/>
    </source>
</evidence>
<dbReference type="EC" id="2.5.1.61" evidence="9"/>
<comment type="function">
    <text evidence="1 9">Tetrapolymerization of the monopyrrole PBG into the hydroxymethylbilane pre-uroporphyrinogen in several discrete steps.</text>
</comment>
<dbReference type="InterPro" id="IPR022417">
    <property type="entry name" value="Porphobilin_deaminase_N"/>
</dbReference>
<evidence type="ECO:0000256" key="1">
    <source>
        <dbReference type="ARBA" id="ARBA00002869"/>
    </source>
</evidence>
<dbReference type="Pfam" id="PF01379">
    <property type="entry name" value="Porphobil_deam"/>
    <property type="match status" value="1"/>
</dbReference>
<dbReference type="InterPro" id="IPR036108">
    <property type="entry name" value="4pyrrol_syn_uPrphyn_synt_sf"/>
</dbReference>
<dbReference type="GO" id="GO:0032259">
    <property type="term" value="P:methylation"/>
    <property type="evidence" value="ECO:0007669"/>
    <property type="project" value="UniProtKB-KW"/>
</dbReference>
<dbReference type="InterPro" id="IPR022418">
    <property type="entry name" value="Porphobilinogen_deaminase_C"/>
</dbReference>